<evidence type="ECO:0000256" key="2">
    <source>
        <dbReference type="ARBA" id="ARBA00023157"/>
    </source>
</evidence>
<dbReference type="Pfam" id="PF00059">
    <property type="entry name" value="Lectin_C"/>
    <property type="match status" value="1"/>
</dbReference>
<dbReference type="InterPro" id="IPR016186">
    <property type="entry name" value="C-type_lectin-like/link_sf"/>
</dbReference>
<dbReference type="PROSITE" id="PS50041">
    <property type="entry name" value="C_TYPE_LECTIN_2"/>
    <property type="match status" value="1"/>
</dbReference>
<reference evidence="4" key="3">
    <citation type="submission" date="2025-09" db="UniProtKB">
        <authorList>
            <consortium name="Ensembl"/>
        </authorList>
    </citation>
    <scope>IDENTIFICATION</scope>
</reference>
<keyword evidence="5" id="KW-1185">Reference proteome</keyword>
<sequence>MLYIIMNKNICCGLEETCFRCDRGWKLNKRKCYYFSKDRLSWNESKVMCMNQSGNLVKITSKDEQVQKHTSFHQGWENEDKFWIGLTDAAKEGEWRWVDGSKLNEDPRCEKEKYTKLNQNTKQQKYTLQKFPQNLPEFCRGNL</sequence>
<dbReference type="AlphaFoldDB" id="A0A8C5DRW5"/>
<name>A0A8C5DRW5_GOUWI</name>
<dbReference type="Gene3D" id="3.10.100.10">
    <property type="entry name" value="Mannose-Binding Protein A, subunit A"/>
    <property type="match status" value="1"/>
</dbReference>
<feature type="domain" description="C-type lectin" evidence="3">
    <location>
        <begin position="28"/>
        <end position="104"/>
    </location>
</feature>
<dbReference type="SUPFAM" id="SSF56436">
    <property type="entry name" value="C-type lectin-like"/>
    <property type="match status" value="1"/>
</dbReference>
<dbReference type="Ensembl" id="ENSGWIT00000011153.1">
    <property type="protein sequence ID" value="ENSGWIP00000010021.1"/>
    <property type="gene ID" value="ENSGWIG00000005922.1"/>
</dbReference>
<dbReference type="GO" id="GO:0030246">
    <property type="term" value="F:carbohydrate binding"/>
    <property type="evidence" value="ECO:0007669"/>
    <property type="project" value="UniProtKB-KW"/>
</dbReference>
<dbReference type="Proteomes" id="UP000694680">
    <property type="component" value="Chromosome 11"/>
</dbReference>
<dbReference type="InterPro" id="IPR001304">
    <property type="entry name" value="C-type_lectin-like"/>
</dbReference>
<organism evidence="4 5">
    <name type="scientific">Gouania willdenowi</name>
    <name type="common">Blunt-snouted clingfish</name>
    <name type="synonym">Lepadogaster willdenowi</name>
    <dbReference type="NCBI Taxonomy" id="441366"/>
    <lineage>
        <taxon>Eukaryota</taxon>
        <taxon>Metazoa</taxon>
        <taxon>Chordata</taxon>
        <taxon>Craniata</taxon>
        <taxon>Vertebrata</taxon>
        <taxon>Euteleostomi</taxon>
        <taxon>Actinopterygii</taxon>
        <taxon>Neopterygii</taxon>
        <taxon>Teleostei</taxon>
        <taxon>Neoteleostei</taxon>
        <taxon>Acanthomorphata</taxon>
        <taxon>Ovalentaria</taxon>
        <taxon>Blenniimorphae</taxon>
        <taxon>Blenniiformes</taxon>
        <taxon>Gobiesocoidei</taxon>
        <taxon>Gobiesocidae</taxon>
        <taxon>Gobiesocinae</taxon>
        <taxon>Gouania</taxon>
    </lineage>
</organism>
<keyword evidence="1" id="KW-0430">Lectin</keyword>
<dbReference type="InterPro" id="IPR051379">
    <property type="entry name" value="C-type_Lectin_Receptor_IMM"/>
</dbReference>
<dbReference type="PANTHER" id="PTHR46746:SF9">
    <property type="entry name" value="CD209 ANTIGEN-LIKE PROTEIN C-LIKE"/>
    <property type="match status" value="1"/>
</dbReference>
<evidence type="ECO:0000256" key="1">
    <source>
        <dbReference type="ARBA" id="ARBA00022734"/>
    </source>
</evidence>
<dbReference type="SMART" id="SM00034">
    <property type="entry name" value="CLECT"/>
    <property type="match status" value="1"/>
</dbReference>
<dbReference type="InterPro" id="IPR016187">
    <property type="entry name" value="CTDL_fold"/>
</dbReference>
<reference evidence="4" key="2">
    <citation type="submission" date="2025-08" db="UniProtKB">
        <authorList>
            <consortium name="Ensembl"/>
        </authorList>
    </citation>
    <scope>IDENTIFICATION</scope>
</reference>
<evidence type="ECO:0000313" key="5">
    <source>
        <dbReference type="Proteomes" id="UP000694680"/>
    </source>
</evidence>
<proteinExistence type="predicted"/>
<dbReference type="PANTHER" id="PTHR46746">
    <property type="entry name" value="KILLER CELL LECTIN-LIKE RECEPTOR SUBFAMILY F MEMBER 2"/>
    <property type="match status" value="1"/>
</dbReference>
<evidence type="ECO:0000313" key="4">
    <source>
        <dbReference type="Ensembl" id="ENSGWIP00000010021.1"/>
    </source>
</evidence>
<accession>A0A8C5DRW5</accession>
<evidence type="ECO:0000259" key="3">
    <source>
        <dbReference type="PROSITE" id="PS50041"/>
    </source>
</evidence>
<protein>
    <recommendedName>
        <fullName evidence="3">C-type lectin domain-containing protein</fullName>
    </recommendedName>
</protein>
<reference evidence="4" key="1">
    <citation type="submission" date="2020-06" db="EMBL/GenBank/DDBJ databases">
        <authorList>
            <consortium name="Wellcome Sanger Institute Data Sharing"/>
        </authorList>
    </citation>
    <scope>NUCLEOTIDE SEQUENCE [LARGE SCALE GENOMIC DNA]</scope>
</reference>
<keyword evidence="2" id="KW-1015">Disulfide bond</keyword>